<reference evidence="2" key="1">
    <citation type="journal article" date="2019" name="Int. J. Syst. Evol. Microbiol.">
        <title>The Global Catalogue of Microorganisms (GCM) 10K type strain sequencing project: providing services to taxonomists for standard genome sequencing and annotation.</title>
        <authorList>
            <consortium name="The Broad Institute Genomics Platform"/>
            <consortium name="The Broad Institute Genome Sequencing Center for Infectious Disease"/>
            <person name="Wu L."/>
            <person name="Ma J."/>
        </authorList>
    </citation>
    <scope>NUCLEOTIDE SEQUENCE [LARGE SCALE GENOMIC DNA]</scope>
    <source>
        <strain evidence="2">CAIM 431</strain>
    </source>
</reference>
<organism evidence="1 2">
    <name type="scientific">Luteococcus peritonei</name>
    <dbReference type="NCBI Taxonomy" id="88874"/>
    <lineage>
        <taxon>Bacteria</taxon>
        <taxon>Bacillati</taxon>
        <taxon>Actinomycetota</taxon>
        <taxon>Actinomycetes</taxon>
        <taxon>Propionibacteriales</taxon>
        <taxon>Propionibacteriaceae</taxon>
        <taxon>Luteococcus</taxon>
    </lineage>
</organism>
<evidence type="ECO:0000313" key="1">
    <source>
        <dbReference type="EMBL" id="MFD1889335.1"/>
    </source>
</evidence>
<comment type="caution">
    <text evidence="1">The sequence shown here is derived from an EMBL/GenBank/DDBJ whole genome shotgun (WGS) entry which is preliminary data.</text>
</comment>
<dbReference type="Proteomes" id="UP001597326">
    <property type="component" value="Unassembled WGS sequence"/>
</dbReference>
<keyword evidence="2" id="KW-1185">Reference proteome</keyword>
<name>A0ABW4RU14_9ACTN</name>
<dbReference type="RefSeq" id="WP_343872351.1">
    <property type="nucleotide sequence ID" value="NZ_BAAAIX010000007.1"/>
</dbReference>
<dbReference type="EMBL" id="JBHUFZ010000008">
    <property type="protein sequence ID" value="MFD1889335.1"/>
    <property type="molecule type" value="Genomic_DNA"/>
</dbReference>
<evidence type="ECO:0000313" key="2">
    <source>
        <dbReference type="Proteomes" id="UP001597326"/>
    </source>
</evidence>
<accession>A0ABW4RU14</accession>
<proteinExistence type="predicted"/>
<sequence>MKFTLTIDLDKMPEGDQVAEVGRVLRYWAGALKDVELSDGAGMNVYDSSYTKVGRWQVSREREA</sequence>
<gene>
    <name evidence="1" type="ORF">ACFSCS_03925</name>
</gene>
<protein>
    <submittedName>
        <fullName evidence="1">Uncharacterized protein</fullName>
    </submittedName>
</protein>